<accession>A0A016VRE2</accession>
<comment type="subcellular location">
    <subcellularLocation>
        <location evidence="1">Nucleus</location>
        <location evidence="1">Nucleolus</location>
    </subcellularLocation>
</comment>
<comment type="similarity">
    <text evidence="2">Belongs to the ESF1 family.</text>
</comment>
<evidence type="ECO:0000256" key="4">
    <source>
        <dbReference type="ARBA" id="ARBA00023242"/>
    </source>
</evidence>
<dbReference type="Pfam" id="PF08159">
    <property type="entry name" value="NUC153"/>
    <property type="match status" value="1"/>
</dbReference>
<dbReference type="PANTHER" id="PTHR12202:SF0">
    <property type="entry name" value="ESF1 HOMOLOG"/>
    <property type="match status" value="1"/>
</dbReference>
<evidence type="ECO:0000313" key="9">
    <source>
        <dbReference type="Proteomes" id="UP000024635"/>
    </source>
</evidence>
<name>A0A016VRE2_9BILA</name>
<feature type="domain" description="ESF1 RRM" evidence="7">
    <location>
        <begin position="49"/>
        <end position="187"/>
    </location>
</feature>
<evidence type="ECO:0000259" key="7">
    <source>
        <dbReference type="Pfam" id="PF25121"/>
    </source>
</evidence>
<dbReference type="GO" id="GO:0005730">
    <property type="term" value="C:nucleolus"/>
    <property type="evidence" value="ECO:0007669"/>
    <property type="project" value="UniProtKB-SubCell"/>
</dbReference>
<feature type="region of interest" description="Disordered" evidence="5">
    <location>
        <begin position="281"/>
        <end position="324"/>
    </location>
</feature>
<proteinExistence type="inferred from homology"/>
<dbReference type="AlphaFoldDB" id="A0A016VRE2"/>
<evidence type="ECO:0000259" key="6">
    <source>
        <dbReference type="Pfam" id="PF08159"/>
    </source>
</evidence>
<dbReference type="InterPro" id="IPR012580">
    <property type="entry name" value="NUC153"/>
</dbReference>
<evidence type="ECO:0000313" key="8">
    <source>
        <dbReference type="EMBL" id="EYC29896.1"/>
    </source>
</evidence>
<feature type="compositionally biased region" description="Acidic residues" evidence="5">
    <location>
        <begin position="290"/>
        <end position="310"/>
    </location>
</feature>
<evidence type="ECO:0000256" key="5">
    <source>
        <dbReference type="SAM" id="MobiDB-lite"/>
    </source>
</evidence>
<organism evidence="8 9">
    <name type="scientific">Ancylostoma ceylanicum</name>
    <dbReference type="NCBI Taxonomy" id="53326"/>
    <lineage>
        <taxon>Eukaryota</taxon>
        <taxon>Metazoa</taxon>
        <taxon>Ecdysozoa</taxon>
        <taxon>Nematoda</taxon>
        <taxon>Chromadorea</taxon>
        <taxon>Rhabditida</taxon>
        <taxon>Rhabditina</taxon>
        <taxon>Rhabditomorpha</taxon>
        <taxon>Strongyloidea</taxon>
        <taxon>Ancylostomatidae</taxon>
        <taxon>Ancylostomatinae</taxon>
        <taxon>Ancylostoma</taxon>
    </lineage>
</organism>
<feature type="region of interest" description="Disordered" evidence="5">
    <location>
        <begin position="422"/>
        <end position="452"/>
    </location>
</feature>
<comment type="caution">
    <text evidence="8">The sequence shown here is derived from an EMBL/GenBank/DDBJ whole genome shotgun (WGS) entry which is preliminary data.</text>
</comment>
<dbReference type="PANTHER" id="PTHR12202">
    <property type="entry name" value="ESF1 HOMOLOG"/>
    <property type="match status" value="1"/>
</dbReference>
<gene>
    <name evidence="8" type="primary">Acey_s0005.g2323</name>
    <name evidence="8" type="synonym">Acey-F58B3.4</name>
    <name evidence="8" type="ORF">Y032_0005g2323</name>
</gene>
<feature type="compositionally biased region" description="Basic residues" evidence="5">
    <location>
        <begin position="522"/>
        <end position="533"/>
    </location>
</feature>
<evidence type="ECO:0000256" key="2">
    <source>
        <dbReference type="ARBA" id="ARBA00009087"/>
    </source>
</evidence>
<feature type="region of interest" description="Disordered" evidence="5">
    <location>
        <begin position="497"/>
        <end position="533"/>
    </location>
</feature>
<feature type="compositionally biased region" description="Polar residues" evidence="5">
    <location>
        <begin position="505"/>
        <end position="515"/>
    </location>
</feature>
<dbReference type="InterPro" id="IPR056750">
    <property type="entry name" value="RRM_ESF1"/>
</dbReference>
<keyword evidence="4" id="KW-0539">Nucleus</keyword>
<feature type="domain" description="NUC153" evidence="6">
    <location>
        <begin position="466"/>
        <end position="489"/>
    </location>
</feature>
<dbReference type="OrthoDB" id="431825at2759"/>
<evidence type="ECO:0000256" key="3">
    <source>
        <dbReference type="ARBA" id="ARBA00023054"/>
    </source>
</evidence>
<evidence type="ECO:0000256" key="1">
    <source>
        <dbReference type="ARBA" id="ARBA00004604"/>
    </source>
</evidence>
<dbReference type="GO" id="GO:0006364">
    <property type="term" value="P:rRNA processing"/>
    <property type="evidence" value="ECO:0007669"/>
    <property type="project" value="InterPro"/>
</dbReference>
<protein>
    <submittedName>
        <fullName evidence="8">Uncharacterized protein</fullName>
    </submittedName>
</protein>
<dbReference type="EMBL" id="JARK01001341">
    <property type="protein sequence ID" value="EYC29896.1"/>
    <property type="molecule type" value="Genomic_DNA"/>
</dbReference>
<dbReference type="Pfam" id="PF25121">
    <property type="entry name" value="RRM_ESF1"/>
    <property type="match status" value="1"/>
</dbReference>
<reference evidence="9" key="1">
    <citation type="journal article" date="2015" name="Nat. Genet.">
        <title>The genome and transcriptome of the zoonotic hookworm Ancylostoma ceylanicum identify infection-specific gene families.</title>
        <authorList>
            <person name="Schwarz E.M."/>
            <person name="Hu Y."/>
            <person name="Antoshechkin I."/>
            <person name="Miller M.M."/>
            <person name="Sternberg P.W."/>
            <person name="Aroian R.V."/>
        </authorList>
    </citation>
    <scope>NUCLEOTIDE SEQUENCE</scope>
    <source>
        <strain evidence="9">HY135</strain>
    </source>
</reference>
<dbReference type="Proteomes" id="UP000024635">
    <property type="component" value="Unassembled WGS sequence"/>
</dbReference>
<keyword evidence="3" id="KW-0175">Coiled coil</keyword>
<dbReference type="InterPro" id="IPR039754">
    <property type="entry name" value="Esf1"/>
</dbReference>
<dbReference type="STRING" id="53326.A0A016VRE2"/>
<sequence>MSSFTLVNHSSALSKLWLRNNLHFSTQTTFTFLTPVSLLSDAEQVEWATNRIAACNMDWNVVHCEDLMVLAKSFTPPGGSIRRITIYLSDFGAERLAEEDKHGPRLQLSKPIEEYEGDKIDDETKLAMRKYQVEQLRYYYAIIECDSTETAVAIYDQCDGFQFEASNIKMDLRFVPEDMEFDASQTKERTKEELHEDDLNVAKYKSKEKMKSAVAQTSARIGWDETEQLRQKKFEEAFNDEEAGADLIADSESDDEEHEKNRQALLSLLDYKEEVDGLQVDWDSRRVNGESDDDEEENEDQKDEDDESDENIPARESTKTKAAVQNEEEVDLKNVGAKKKQSRALTGATDTKMATLASVSTAVSPQVNGYFLCSTYRCDLLAVGYMVSDTKVKISKNTYQAYMERRKQKKAERKQKIKELKEKERNALKTVEDQARARQKENRAALEAAKHKEEKEGALAEAVAGDERFKALFTDSAFVIDQSSKNFKSSKLIEKQVAAKRKARGQSQKTTSNSEADLVSKLKNKSAKWKGQK</sequence>
<dbReference type="GO" id="GO:0003723">
    <property type="term" value="F:RNA binding"/>
    <property type="evidence" value="ECO:0007669"/>
    <property type="project" value="TreeGrafter"/>
</dbReference>
<keyword evidence="9" id="KW-1185">Reference proteome</keyword>